<dbReference type="Proteomes" id="UP001172457">
    <property type="component" value="Chromosome 7"/>
</dbReference>
<proteinExistence type="predicted"/>
<evidence type="ECO:0000313" key="2">
    <source>
        <dbReference type="Proteomes" id="UP001172457"/>
    </source>
</evidence>
<keyword evidence="2" id="KW-1185">Reference proteome</keyword>
<gene>
    <name evidence="1" type="ORF">OSB04_027759</name>
</gene>
<evidence type="ECO:0000313" key="1">
    <source>
        <dbReference type="EMBL" id="KAJ9541253.1"/>
    </source>
</evidence>
<reference evidence="1" key="1">
    <citation type="submission" date="2023-03" db="EMBL/GenBank/DDBJ databases">
        <title>Chromosome-scale reference genome and RAD-based genetic map of yellow starthistle (Centaurea solstitialis) reveal putative structural variation and QTLs associated with invader traits.</title>
        <authorList>
            <person name="Reatini B."/>
            <person name="Cang F.A."/>
            <person name="Jiang Q."/>
            <person name="Mckibben M.T.W."/>
            <person name="Barker M.S."/>
            <person name="Rieseberg L.H."/>
            <person name="Dlugosch K.M."/>
        </authorList>
    </citation>
    <scope>NUCLEOTIDE SEQUENCE</scope>
    <source>
        <strain evidence="1">CAN-66</strain>
        <tissue evidence="1">Leaf</tissue>
    </source>
</reference>
<comment type="caution">
    <text evidence="1">The sequence shown here is derived from an EMBL/GenBank/DDBJ whole genome shotgun (WGS) entry which is preliminary data.</text>
</comment>
<organism evidence="1 2">
    <name type="scientific">Centaurea solstitialis</name>
    <name type="common">yellow star-thistle</name>
    <dbReference type="NCBI Taxonomy" id="347529"/>
    <lineage>
        <taxon>Eukaryota</taxon>
        <taxon>Viridiplantae</taxon>
        <taxon>Streptophyta</taxon>
        <taxon>Embryophyta</taxon>
        <taxon>Tracheophyta</taxon>
        <taxon>Spermatophyta</taxon>
        <taxon>Magnoliopsida</taxon>
        <taxon>eudicotyledons</taxon>
        <taxon>Gunneridae</taxon>
        <taxon>Pentapetalae</taxon>
        <taxon>asterids</taxon>
        <taxon>campanulids</taxon>
        <taxon>Asterales</taxon>
        <taxon>Asteraceae</taxon>
        <taxon>Carduoideae</taxon>
        <taxon>Cardueae</taxon>
        <taxon>Centaureinae</taxon>
        <taxon>Centaurea</taxon>
    </lineage>
</organism>
<sequence>MKKDAKIPYLKYPGAKVPIQSDTCGTLAVTLARVLMGPSWWRFHVLDEAERSLHDMLCLLTQAVNYGRDLSGGG</sequence>
<protein>
    <submittedName>
        <fullName evidence="1">Uncharacterized protein</fullName>
    </submittedName>
</protein>
<name>A0AA38SZC5_9ASTR</name>
<accession>A0AA38SZC5</accession>
<dbReference type="AlphaFoldDB" id="A0AA38SZC5"/>
<dbReference type="EMBL" id="JARYMX010000007">
    <property type="protein sequence ID" value="KAJ9541253.1"/>
    <property type="molecule type" value="Genomic_DNA"/>
</dbReference>